<keyword evidence="1" id="KW-0812">Transmembrane</keyword>
<proteinExistence type="predicted"/>
<reference evidence="2 3" key="1">
    <citation type="submission" date="2017-09" db="EMBL/GenBank/DDBJ databases">
        <title>Depth-based differentiation of microbial function through sediment-hosted aquifers and enrichment of novel symbionts in the deep terrestrial subsurface.</title>
        <authorList>
            <person name="Probst A.J."/>
            <person name="Ladd B."/>
            <person name="Jarett J.K."/>
            <person name="Geller-Mcgrath D.E."/>
            <person name="Sieber C.M."/>
            <person name="Emerson J.B."/>
            <person name="Anantharaman K."/>
            <person name="Thomas B.C."/>
            <person name="Malmstrom R."/>
            <person name="Stieglmeier M."/>
            <person name="Klingl A."/>
            <person name="Woyke T."/>
            <person name="Ryan C.M."/>
            <person name="Banfield J.F."/>
        </authorList>
    </citation>
    <scope>NUCLEOTIDE SEQUENCE [LARGE SCALE GENOMIC DNA]</scope>
    <source>
        <strain evidence="2">CG17_big_fil_post_rev_8_21_14_2_50_48_46</strain>
    </source>
</reference>
<sequence length="221" mass="23220">MSEIRVNLNLSLPQVKLPESKAFKQIQTEAHKLAHEIDSAAAKHLKALRQEAEHNGIDVKGAEKTVKHWHDAIDKQTQKLLDQVPVKGQLHVSADHIKLSGRVAIPERESNSPLFLDSPHVIDGSKAELGIQGLTAGAGFVGGLALGATMGVKPNSKLAVFMGTSALVMTTGAAISGAYKLEREEAKLGNYAAAGTGFCFGMLAGMGIAKLALHSMGASGI</sequence>
<keyword evidence="1" id="KW-1133">Transmembrane helix</keyword>
<evidence type="ECO:0000256" key="1">
    <source>
        <dbReference type="SAM" id="Phobius"/>
    </source>
</evidence>
<name>A0A2M7G1B8_9BACT</name>
<organism evidence="2 3">
    <name type="scientific">bacterium (Candidatus Blackallbacteria) CG17_big_fil_post_rev_8_21_14_2_50_48_46</name>
    <dbReference type="NCBI Taxonomy" id="2014261"/>
    <lineage>
        <taxon>Bacteria</taxon>
        <taxon>Candidatus Blackallbacteria</taxon>
    </lineage>
</organism>
<evidence type="ECO:0000313" key="3">
    <source>
        <dbReference type="Proteomes" id="UP000231019"/>
    </source>
</evidence>
<evidence type="ECO:0000313" key="2">
    <source>
        <dbReference type="EMBL" id="PIW15512.1"/>
    </source>
</evidence>
<feature type="transmembrane region" description="Helical" evidence="1">
    <location>
        <begin position="191"/>
        <end position="213"/>
    </location>
</feature>
<protein>
    <submittedName>
        <fullName evidence="2">Uncharacterized protein</fullName>
    </submittedName>
</protein>
<feature type="transmembrane region" description="Helical" evidence="1">
    <location>
        <begin position="158"/>
        <end position="179"/>
    </location>
</feature>
<gene>
    <name evidence="2" type="ORF">COW36_17065</name>
</gene>
<dbReference type="Proteomes" id="UP000231019">
    <property type="component" value="Unassembled WGS sequence"/>
</dbReference>
<dbReference type="AlphaFoldDB" id="A0A2M7G1B8"/>
<comment type="caution">
    <text evidence="2">The sequence shown here is derived from an EMBL/GenBank/DDBJ whole genome shotgun (WGS) entry which is preliminary data.</text>
</comment>
<accession>A0A2M7G1B8</accession>
<dbReference type="EMBL" id="PFFQ01000052">
    <property type="protein sequence ID" value="PIW15512.1"/>
    <property type="molecule type" value="Genomic_DNA"/>
</dbReference>
<keyword evidence="1" id="KW-0472">Membrane</keyword>